<dbReference type="PROSITE" id="PS50297">
    <property type="entry name" value="ANK_REP_REGION"/>
    <property type="match status" value="3"/>
</dbReference>
<feature type="compositionally biased region" description="Polar residues" evidence="4">
    <location>
        <begin position="60"/>
        <end position="74"/>
    </location>
</feature>
<dbReference type="PRINTS" id="PR01415">
    <property type="entry name" value="ANKYRIN"/>
</dbReference>
<name>A0AAJ8BTW8_ASPNG</name>
<feature type="repeat" description="ANK" evidence="3">
    <location>
        <begin position="233"/>
        <end position="265"/>
    </location>
</feature>
<dbReference type="KEGG" id="ang:An06g00960"/>
<dbReference type="InterPro" id="IPR002110">
    <property type="entry name" value="Ankyrin_rpt"/>
</dbReference>
<dbReference type="RefSeq" id="XP_059603805.1">
    <property type="nucleotide sequence ID" value="XM_059748046.1"/>
</dbReference>
<feature type="compositionally biased region" description="Basic and acidic residues" evidence="4">
    <location>
        <begin position="27"/>
        <end position="38"/>
    </location>
</feature>
<feature type="region of interest" description="Disordered" evidence="4">
    <location>
        <begin position="21"/>
        <end position="74"/>
    </location>
</feature>
<accession>A0AAJ8BTW8</accession>
<evidence type="ECO:0000256" key="1">
    <source>
        <dbReference type="ARBA" id="ARBA00022737"/>
    </source>
</evidence>
<evidence type="ECO:0000256" key="2">
    <source>
        <dbReference type="ARBA" id="ARBA00023043"/>
    </source>
</evidence>
<dbReference type="SUPFAM" id="SSF48403">
    <property type="entry name" value="Ankyrin repeat"/>
    <property type="match status" value="1"/>
</dbReference>
<keyword evidence="1" id="KW-0677">Repeat</keyword>
<feature type="compositionally biased region" description="Polar residues" evidence="4">
    <location>
        <begin position="138"/>
        <end position="159"/>
    </location>
</feature>
<sequence>MTNDTGYEGKRQAELEQLRMQNLANKQQERPEERRNEETMAADNKSGQSCPPTVGDGVTDEQTNTTAGSDMSVDSTIGMHNSPVEPLAVIAPDKLSWHQDGYVGGGLDLSPSTLTGYDKMNDSITTFLLDPELDLPRDSSTPKLTSINPTSASTPQARSNPLLHQESAIRTTRSKFEVRQRVCKAQATNCGVIRHQCKEGLPTVRMNVPTNLSAMMEIWDNGSLLHKYSSESQGKTALHISAERGDVGIVQFLLIQGVDVNCADGWGRTALHYAVRAAHVDIVTQLLAAGAEIGARDHHGQSPLHVAVDVGSEVIVRLLADEGADLNAPIDIPNYIPREEAQWTS</sequence>
<dbReference type="PROSITE" id="PS50088">
    <property type="entry name" value="ANK_REPEAT"/>
    <property type="match status" value="3"/>
</dbReference>
<dbReference type="VEuPathDB" id="FungiDB:An06g00960"/>
<feature type="region of interest" description="Disordered" evidence="4">
    <location>
        <begin position="133"/>
        <end position="161"/>
    </location>
</feature>
<evidence type="ECO:0000256" key="4">
    <source>
        <dbReference type="SAM" id="MobiDB-lite"/>
    </source>
</evidence>
<dbReference type="SMART" id="SM00248">
    <property type="entry name" value="ANK"/>
    <property type="match status" value="3"/>
</dbReference>
<protein>
    <submittedName>
        <fullName evidence="5">Uncharacterized protein</fullName>
    </submittedName>
</protein>
<dbReference type="InterPro" id="IPR036770">
    <property type="entry name" value="Ankyrin_rpt-contain_sf"/>
</dbReference>
<reference evidence="5" key="2">
    <citation type="submission" date="2025-08" db="UniProtKB">
        <authorList>
            <consortium name="RefSeq"/>
        </authorList>
    </citation>
    <scope>IDENTIFICATION</scope>
</reference>
<organism evidence="5">
    <name type="scientific">Aspergillus niger</name>
    <dbReference type="NCBI Taxonomy" id="5061"/>
    <lineage>
        <taxon>Eukaryota</taxon>
        <taxon>Fungi</taxon>
        <taxon>Dikarya</taxon>
        <taxon>Ascomycota</taxon>
        <taxon>Pezizomycotina</taxon>
        <taxon>Eurotiomycetes</taxon>
        <taxon>Eurotiomycetidae</taxon>
        <taxon>Eurotiales</taxon>
        <taxon>Aspergillaceae</taxon>
        <taxon>Aspergillus</taxon>
        <taxon>Aspergillus subgen. Circumdati</taxon>
    </lineage>
</organism>
<keyword evidence="2 3" id="KW-0040">ANK repeat</keyword>
<evidence type="ECO:0000256" key="3">
    <source>
        <dbReference type="PROSITE-ProRule" id="PRU00023"/>
    </source>
</evidence>
<dbReference type="Gene3D" id="1.25.40.20">
    <property type="entry name" value="Ankyrin repeat-containing domain"/>
    <property type="match status" value="2"/>
</dbReference>
<dbReference type="Pfam" id="PF12796">
    <property type="entry name" value="Ank_2"/>
    <property type="match status" value="1"/>
</dbReference>
<proteinExistence type="predicted"/>
<feature type="repeat" description="ANK" evidence="3">
    <location>
        <begin position="266"/>
        <end position="298"/>
    </location>
</feature>
<dbReference type="GeneID" id="84591190"/>
<dbReference type="PANTHER" id="PTHR24171">
    <property type="entry name" value="ANKYRIN REPEAT DOMAIN-CONTAINING PROTEIN 39-RELATED"/>
    <property type="match status" value="1"/>
</dbReference>
<dbReference type="AlphaFoldDB" id="A0AAJ8BTW8"/>
<gene>
    <name evidence="5" type="ORF">An06g00960</name>
</gene>
<evidence type="ECO:0000313" key="5">
    <source>
        <dbReference type="RefSeq" id="XP_059603805.1"/>
    </source>
</evidence>
<feature type="repeat" description="ANK" evidence="3">
    <location>
        <begin position="299"/>
        <end position="331"/>
    </location>
</feature>
<reference evidence="5" key="1">
    <citation type="submission" date="2025-02" db="EMBL/GenBank/DDBJ databases">
        <authorList>
            <consortium name="NCBI Genome Project"/>
        </authorList>
    </citation>
    <scope>NUCLEOTIDE SEQUENCE</scope>
</reference>
<dbReference type="PANTHER" id="PTHR24171:SF9">
    <property type="entry name" value="ANKYRIN REPEAT DOMAIN-CONTAINING PROTEIN 39"/>
    <property type="match status" value="1"/>
</dbReference>